<evidence type="ECO:0000313" key="1">
    <source>
        <dbReference type="EMBL" id="OYR63230.1"/>
    </source>
</evidence>
<evidence type="ECO:0000313" key="2">
    <source>
        <dbReference type="Proteomes" id="UP000215731"/>
    </source>
</evidence>
<protein>
    <recommendedName>
        <fullName evidence="3">C2H2-type domain-containing protein</fullName>
    </recommendedName>
</protein>
<dbReference type="AlphaFoldDB" id="A0A256J326"/>
<sequence>MSDEREFTCTECGAKISADVESTPKTFKFHVKAKHKRDLQQFDGTRNHPYREFLSEEDIEEIRSDDVPI</sequence>
<reference evidence="1 2" key="1">
    <citation type="journal article" date="2014" name="Front. Microbiol.">
        <title>Population and genomic analysis of the genus Halorubrum.</title>
        <authorList>
            <person name="Fullmer M.S."/>
            <person name="Soucy S.M."/>
            <person name="Swithers K.S."/>
            <person name="Makkay A.M."/>
            <person name="Wheeler R."/>
            <person name="Ventosa A."/>
            <person name="Gogarten J.P."/>
            <person name="Papke R.T."/>
        </authorList>
    </citation>
    <scope>NUCLEOTIDE SEQUENCE [LARGE SCALE GENOMIC DNA]</scope>
    <source>
        <strain evidence="1 2">Ga36</strain>
    </source>
</reference>
<gene>
    <name evidence="1" type="ORF">DJ80_08490</name>
</gene>
<organism evidence="1 2">
    <name type="scientific">Halorubrum ezzemoulense</name>
    <name type="common">Halorubrum chaoviator</name>
    <dbReference type="NCBI Taxonomy" id="337243"/>
    <lineage>
        <taxon>Archaea</taxon>
        <taxon>Methanobacteriati</taxon>
        <taxon>Methanobacteriota</taxon>
        <taxon>Stenosarchaea group</taxon>
        <taxon>Halobacteria</taxon>
        <taxon>Halobacteriales</taxon>
        <taxon>Haloferacaceae</taxon>
        <taxon>Halorubrum</taxon>
    </lineage>
</organism>
<name>A0A256J326_HALEZ</name>
<evidence type="ECO:0008006" key="3">
    <source>
        <dbReference type="Google" id="ProtNLM"/>
    </source>
</evidence>
<dbReference type="Proteomes" id="UP000215731">
    <property type="component" value="Unassembled WGS sequence"/>
</dbReference>
<dbReference type="RefSeq" id="WP_094552985.1">
    <property type="nucleotide sequence ID" value="NZ_NHOZ01000073.1"/>
</dbReference>
<comment type="caution">
    <text evidence="1">The sequence shown here is derived from an EMBL/GenBank/DDBJ whole genome shotgun (WGS) entry which is preliminary data.</text>
</comment>
<accession>A0A256J326</accession>
<dbReference type="EMBL" id="NHOZ01000073">
    <property type="protein sequence ID" value="OYR63230.1"/>
    <property type="molecule type" value="Genomic_DNA"/>
</dbReference>
<proteinExistence type="predicted"/>